<dbReference type="GO" id="GO:0003723">
    <property type="term" value="F:RNA binding"/>
    <property type="evidence" value="ECO:0007669"/>
    <property type="project" value="UniProtKB-KW"/>
</dbReference>
<evidence type="ECO:0000256" key="5">
    <source>
        <dbReference type="ARBA" id="ARBA00022723"/>
    </source>
</evidence>
<sequence length="264" mass="29600">MKTYLVGGAVRDKLLNYPVIERDWLVVGGSVEQMLELGYQQVGKDFPVFLHPQTKDEHALARTERNSAPGYKGFEVHASPDVTIEEDLIRRDLTINAIAEDEQGQLIDPYNGLGDIKSKILRHVSPAFSEDPVRILRVARFAARYSHLGFKVAEQTMQLMQHMVAAGEVDALVPERVWQELHKALGERHPEVFIEILRECNALKVILPEIDALFGVPQPAQHHPEIDTGIHTLMVLHQACLLSQSPVTRFAALCHDLGKALTDK</sequence>
<dbReference type="SUPFAM" id="SSF81301">
    <property type="entry name" value="Nucleotidyltransferase"/>
    <property type="match status" value="1"/>
</dbReference>
<evidence type="ECO:0000256" key="6">
    <source>
        <dbReference type="ARBA" id="ARBA00022741"/>
    </source>
</evidence>
<evidence type="ECO:0000313" key="12">
    <source>
        <dbReference type="EMBL" id="VAW65491.1"/>
    </source>
</evidence>
<evidence type="ECO:0000256" key="4">
    <source>
        <dbReference type="ARBA" id="ARBA00022695"/>
    </source>
</evidence>
<dbReference type="PANTHER" id="PTHR47545:SF1">
    <property type="entry name" value="MULTIFUNCTIONAL CCA PROTEIN"/>
    <property type="match status" value="1"/>
</dbReference>
<dbReference type="Pfam" id="PF12627">
    <property type="entry name" value="PolyA_pol_RNAbd"/>
    <property type="match status" value="1"/>
</dbReference>
<dbReference type="GO" id="GO:0004810">
    <property type="term" value="F:CCA tRNA nucleotidyltransferase activity"/>
    <property type="evidence" value="ECO:0007669"/>
    <property type="project" value="UniProtKB-EC"/>
</dbReference>
<dbReference type="EC" id="2.7.7.72" evidence="12"/>
<dbReference type="Pfam" id="PF01743">
    <property type="entry name" value="PolyA_pol"/>
    <property type="match status" value="1"/>
</dbReference>
<name>A0A3B0XCR5_9ZZZZ</name>
<reference evidence="12" key="1">
    <citation type="submission" date="2018-06" db="EMBL/GenBank/DDBJ databases">
        <authorList>
            <person name="Zhirakovskaya E."/>
        </authorList>
    </citation>
    <scope>NUCLEOTIDE SEQUENCE</scope>
</reference>
<evidence type="ECO:0000259" key="11">
    <source>
        <dbReference type="PROSITE" id="PS51831"/>
    </source>
</evidence>
<keyword evidence="6" id="KW-0547">Nucleotide-binding</keyword>
<dbReference type="PROSITE" id="PS51831">
    <property type="entry name" value="HD"/>
    <property type="match status" value="1"/>
</dbReference>
<keyword evidence="2 12" id="KW-0808">Transferase</keyword>
<dbReference type="Gene3D" id="3.30.460.10">
    <property type="entry name" value="Beta Polymerase, domain 2"/>
    <property type="match status" value="1"/>
</dbReference>
<dbReference type="SUPFAM" id="SSF81891">
    <property type="entry name" value="Poly A polymerase C-terminal region-like"/>
    <property type="match status" value="1"/>
</dbReference>
<dbReference type="GO" id="GO:0046872">
    <property type="term" value="F:metal ion binding"/>
    <property type="evidence" value="ECO:0007669"/>
    <property type="project" value="UniProtKB-KW"/>
</dbReference>
<evidence type="ECO:0000256" key="2">
    <source>
        <dbReference type="ARBA" id="ARBA00022679"/>
    </source>
</evidence>
<keyword evidence="3" id="KW-0819">tRNA processing</keyword>
<proteinExistence type="predicted"/>
<dbReference type="AlphaFoldDB" id="A0A3B0XCR5"/>
<dbReference type="PANTHER" id="PTHR47545">
    <property type="entry name" value="MULTIFUNCTIONAL CCA PROTEIN"/>
    <property type="match status" value="1"/>
</dbReference>
<evidence type="ECO:0000256" key="8">
    <source>
        <dbReference type="ARBA" id="ARBA00022840"/>
    </source>
</evidence>
<dbReference type="GO" id="GO:0042245">
    <property type="term" value="P:RNA repair"/>
    <property type="evidence" value="ECO:0007669"/>
    <property type="project" value="UniProtKB-KW"/>
</dbReference>
<keyword evidence="5" id="KW-0479">Metal-binding</keyword>
<feature type="non-terminal residue" evidence="12">
    <location>
        <position position="264"/>
    </location>
</feature>
<dbReference type="EMBL" id="UOFJ01000181">
    <property type="protein sequence ID" value="VAW65491.1"/>
    <property type="molecule type" value="Genomic_DNA"/>
</dbReference>
<evidence type="ECO:0000256" key="10">
    <source>
        <dbReference type="ARBA" id="ARBA00022884"/>
    </source>
</evidence>
<dbReference type="InterPro" id="IPR032828">
    <property type="entry name" value="PolyA_RNA-bd"/>
</dbReference>
<dbReference type="GO" id="GO:0008033">
    <property type="term" value="P:tRNA processing"/>
    <property type="evidence" value="ECO:0007669"/>
    <property type="project" value="UniProtKB-KW"/>
</dbReference>
<evidence type="ECO:0000256" key="9">
    <source>
        <dbReference type="ARBA" id="ARBA00022842"/>
    </source>
</evidence>
<evidence type="ECO:0000256" key="1">
    <source>
        <dbReference type="ARBA" id="ARBA00001946"/>
    </source>
</evidence>
<dbReference type="InterPro" id="IPR002646">
    <property type="entry name" value="PolA_pol_head_dom"/>
</dbReference>
<keyword evidence="9" id="KW-0460">Magnesium</keyword>
<dbReference type="NCBIfam" id="NF008137">
    <property type="entry name" value="PRK10885.1"/>
    <property type="match status" value="1"/>
</dbReference>
<keyword evidence="7" id="KW-0692">RNA repair</keyword>
<keyword evidence="4 12" id="KW-0548">Nucleotidyltransferase</keyword>
<dbReference type="InterPro" id="IPR006674">
    <property type="entry name" value="HD_domain"/>
</dbReference>
<evidence type="ECO:0000256" key="7">
    <source>
        <dbReference type="ARBA" id="ARBA00022800"/>
    </source>
</evidence>
<dbReference type="InterPro" id="IPR050124">
    <property type="entry name" value="tRNA_CCA-adding_enzyme"/>
</dbReference>
<comment type="cofactor">
    <cofactor evidence="1">
        <name>Mg(2+)</name>
        <dbReference type="ChEBI" id="CHEBI:18420"/>
    </cofactor>
</comment>
<evidence type="ECO:0000256" key="3">
    <source>
        <dbReference type="ARBA" id="ARBA00022694"/>
    </source>
</evidence>
<dbReference type="GO" id="GO:0005524">
    <property type="term" value="F:ATP binding"/>
    <property type="evidence" value="ECO:0007669"/>
    <property type="project" value="UniProtKB-KW"/>
</dbReference>
<feature type="domain" description="HD" evidence="11">
    <location>
        <begin position="228"/>
        <end position="264"/>
    </location>
</feature>
<keyword evidence="10" id="KW-0694">RNA-binding</keyword>
<dbReference type="CDD" id="cd05398">
    <property type="entry name" value="NT_ClassII-CCAase"/>
    <property type="match status" value="1"/>
</dbReference>
<keyword evidence="8" id="KW-0067">ATP-binding</keyword>
<gene>
    <name evidence="12" type="ORF">MNBD_GAMMA10-1715</name>
</gene>
<accession>A0A3B0XCR5</accession>
<protein>
    <submittedName>
        <fullName evidence="12">CCA tRNA nucleotidyltransferase</fullName>
        <ecNumber evidence="12">2.7.7.72</ecNumber>
    </submittedName>
</protein>
<organism evidence="12">
    <name type="scientific">hydrothermal vent metagenome</name>
    <dbReference type="NCBI Taxonomy" id="652676"/>
    <lineage>
        <taxon>unclassified sequences</taxon>
        <taxon>metagenomes</taxon>
        <taxon>ecological metagenomes</taxon>
    </lineage>
</organism>
<dbReference type="InterPro" id="IPR043519">
    <property type="entry name" value="NT_sf"/>
</dbReference>
<dbReference type="Gene3D" id="1.10.3090.10">
    <property type="entry name" value="cca-adding enzyme, domain 2"/>
    <property type="match status" value="1"/>
</dbReference>